<evidence type="ECO:0000256" key="1">
    <source>
        <dbReference type="ARBA" id="ARBA00000085"/>
    </source>
</evidence>
<feature type="transmembrane region" description="Helical" evidence="6">
    <location>
        <begin position="200"/>
        <end position="219"/>
    </location>
</feature>
<keyword evidence="6" id="KW-0472">Membrane</keyword>
<keyword evidence="4 8" id="KW-0418">Kinase</keyword>
<feature type="transmembrane region" description="Helical" evidence="6">
    <location>
        <begin position="264"/>
        <end position="288"/>
    </location>
</feature>
<dbReference type="Pfam" id="PF07695">
    <property type="entry name" value="7TMR-DISM_7TM"/>
    <property type="match status" value="1"/>
</dbReference>
<feature type="transmembrane region" description="Helical" evidence="6">
    <location>
        <begin position="170"/>
        <end position="193"/>
    </location>
</feature>
<keyword evidence="6" id="KW-1133">Transmembrane helix</keyword>
<dbReference type="SMART" id="SM00387">
    <property type="entry name" value="HATPase_c"/>
    <property type="match status" value="1"/>
</dbReference>
<evidence type="ECO:0000256" key="4">
    <source>
        <dbReference type="ARBA" id="ARBA00022777"/>
    </source>
</evidence>
<dbReference type="Gene3D" id="1.10.287.130">
    <property type="match status" value="1"/>
</dbReference>
<feature type="transmembrane region" description="Helical" evidence="6">
    <location>
        <begin position="294"/>
        <end position="315"/>
    </location>
</feature>
<dbReference type="Gene3D" id="2.60.120.260">
    <property type="entry name" value="Galactose-binding domain-like"/>
    <property type="match status" value="1"/>
</dbReference>
<feature type="transmembrane region" description="Helical" evidence="6">
    <location>
        <begin position="349"/>
        <end position="368"/>
    </location>
</feature>
<dbReference type="PROSITE" id="PS50109">
    <property type="entry name" value="HIS_KIN"/>
    <property type="match status" value="1"/>
</dbReference>
<keyword evidence="9" id="KW-1185">Reference proteome</keyword>
<dbReference type="Pfam" id="PF02518">
    <property type="entry name" value="HATPase_c"/>
    <property type="match status" value="1"/>
</dbReference>
<dbReference type="InterPro" id="IPR008979">
    <property type="entry name" value="Galactose-bd-like_sf"/>
</dbReference>
<evidence type="ECO:0000256" key="6">
    <source>
        <dbReference type="SAM" id="Phobius"/>
    </source>
</evidence>
<comment type="catalytic activity">
    <reaction evidence="1">
        <text>ATP + protein L-histidine = ADP + protein N-phospho-L-histidine.</text>
        <dbReference type="EC" id="2.7.13.3"/>
    </reaction>
</comment>
<accession>A0ABX4YMB2</accession>
<dbReference type="SUPFAM" id="SSF55874">
    <property type="entry name" value="ATPase domain of HSP90 chaperone/DNA topoisomerase II/histidine kinase"/>
    <property type="match status" value="1"/>
</dbReference>
<dbReference type="InterPro" id="IPR036890">
    <property type="entry name" value="HATPase_C_sf"/>
</dbReference>
<evidence type="ECO:0000313" key="8">
    <source>
        <dbReference type="EMBL" id="PNV76370.1"/>
    </source>
</evidence>
<organism evidence="8 9">
    <name type="scientific">Leptospira inadai serovar Lyme</name>
    <dbReference type="NCBI Taxonomy" id="293084"/>
    <lineage>
        <taxon>Bacteria</taxon>
        <taxon>Pseudomonadati</taxon>
        <taxon>Spirochaetota</taxon>
        <taxon>Spirochaetia</taxon>
        <taxon>Leptospirales</taxon>
        <taxon>Leptospiraceae</taxon>
        <taxon>Leptospira</taxon>
    </lineage>
</organism>
<feature type="domain" description="Histidine kinase" evidence="7">
    <location>
        <begin position="531"/>
        <end position="737"/>
    </location>
</feature>
<dbReference type="PANTHER" id="PTHR43711:SF1">
    <property type="entry name" value="HISTIDINE KINASE 1"/>
    <property type="match status" value="1"/>
</dbReference>
<dbReference type="GO" id="GO:0016301">
    <property type="term" value="F:kinase activity"/>
    <property type="evidence" value="ECO:0007669"/>
    <property type="project" value="UniProtKB-KW"/>
</dbReference>
<dbReference type="Gene3D" id="3.30.565.10">
    <property type="entry name" value="Histidine kinase-like ATPase, C-terminal domain"/>
    <property type="match status" value="1"/>
</dbReference>
<dbReference type="Proteomes" id="UP000094669">
    <property type="component" value="Unassembled WGS sequence"/>
</dbReference>
<protein>
    <recommendedName>
        <fullName evidence="2">histidine kinase</fullName>
        <ecNumber evidence="2">2.7.13.3</ecNumber>
    </recommendedName>
</protein>
<sequence>MKIESGTLDLRVRNLESSPLLLNGSWEFYWNQFVPAFSQNRSPVDYFPMPGFWNEKSVAQQALNSQGYASYRLKILLPEERSLYAVSIIDLESAYILFVNGDVVGKNGTVGTSREKEIPEWRPAVYPFEASGDTELLLHVSNFHHQLGGIWQGISFGKAESLLSDQRNSIALELFVAGSIFMIGVYHCLIFFVRRRELTFLQLGLFCFIMSVRSLVTGQRYILQILPDLSWESLVRLDYLSVYVGAPVLHWYLFTLFKKYYNRYVFGVFASVSGFFSALVLFLDPLIFTRFATIYHLVLLSCSIYFLYINFIAVLRKETGAAVLWIGWIASTLSNVNDILYTSSIIHSGYFFAIGLHIFLLTHSYYLAVRYANTFNLSERLGQRMESLLTITRNLNRSNTRETAIWTAFSGILEAFNIRSGYCVFLFQPDSEKFIRLLPEPNSLPEATLSDVNMELSSLSELELLGTRLRLPVLRGNEILCVLQCEGIKIEDLEREKLYITGVCESLSVVLDNIDKIRAEALASIGQAASEIVHDINHHCQVIGIQVRTALQEPQSAGGILEQIEREALYMRNMALDILDFARERIIVRLETHTLSEIAKRIETDLSDQLKEIPIEYKVVLREEGLVRMDMDRFRRVVLNLTRNAAAAMQSGGFFQVIIDREDNRLYFIFQDNGPGIKPELRGKLFQPFGLIGGDQKGSGLGLAVVRRIVLAHGGEIHFYSELGKGSRFTIELPANV</sequence>
<comment type="caution">
    <text evidence="8">The sequence shown here is derived from an EMBL/GenBank/DDBJ whole genome shotgun (WGS) entry which is preliminary data.</text>
</comment>
<evidence type="ECO:0000256" key="5">
    <source>
        <dbReference type="ARBA" id="ARBA00023012"/>
    </source>
</evidence>
<dbReference type="InterPro" id="IPR003594">
    <property type="entry name" value="HATPase_dom"/>
</dbReference>
<evidence type="ECO:0000256" key="2">
    <source>
        <dbReference type="ARBA" id="ARBA00012438"/>
    </source>
</evidence>
<keyword evidence="3" id="KW-0808">Transferase</keyword>
<dbReference type="InterPro" id="IPR004358">
    <property type="entry name" value="Sig_transdc_His_kin-like_C"/>
</dbReference>
<dbReference type="InterPro" id="IPR011623">
    <property type="entry name" value="7TMR_DISM_rcpt_extracell_dom1"/>
</dbReference>
<feature type="transmembrane region" description="Helical" evidence="6">
    <location>
        <begin position="239"/>
        <end position="257"/>
    </location>
</feature>
<evidence type="ECO:0000256" key="3">
    <source>
        <dbReference type="ARBA" id="ARBA00022679"/>
    </source>
</evidence>
<reference evidence="8" key="1">
    <citation type="submission" date="2018-01" db="EMBL/GenBank/DDBJ databases">
        <title>Genomic characterization of Leptospira inadai serogroup Lyme isolated from captured rat in Brazil and comparative analysis with human reference strain.</title>
        <authorList>
            <person name="Moreno L.Z."/>
            <person name="Loureiro A.P."/>
            <person name="Miraglia F."/>
            <person name="Kremer F.S."/>
            <person name="Eslabao M.R."/>
            <person name="Dellagostin O.A."/>
            <person name="Lilenbaum W."/>
            <person name="Moreno A.M."/>
        </authorList>
    </citation>
    <scope>NUCLEOTIDE SEQUENCE [LARGE SCALE GENOMIC DNA]</scope>
    <source>
        <strain evidence="8">M34/99</strain>
    </source>
</reference>
<dbReference type="SUPFAM" id="SSF49785">
    <property type="entry name" value="Galactose-binding domain-like"/>
    <property type="match status" value="1"/>
</dbReference>
<dbReference type="EMBL" id="MCRM02000003">
    <property type="protein sequence ID" value="PNV76370.1"/>
    <property type="molecule type" value="Genomic_DNA"/>
</dbReference>
<evidence type="ECO:0000259" key="7">
    <source>
        <dbReference type="PROSITE" id="PS50109"/>
    </source>
</evidence>
<keyword evidence="6" id="KW-0812">Transmembrane</keyword>
<proteinExistence type="predicted"/>
<dbReference type="EC" id="2.7.13.3" evidence="2"/>
<feature type="transmembrane region" description="Helical" evidence="6">
    <location>
        <begin position="322"/>
        <end position="343"/>
    </location>
</feature>
<dbReference type="InterPro" id="IPR005467">
    <property type="entry name" value="His_kinase_dom"/>
</dbReference>
<evidence type="ECO:0000313" key="9">
    <source>
        <dbReference type="Proteomes" id="UP000094669"/>
    </source>
</evidence>
<keyword evidence="5" id="KW-0902">Two-component regulatory system</keyword>
<gene>
    <name evidence="8" type="ORF">BES34_004325</name>
</gene>
<name>A0ABX4YMB2_9LEPT</name>
<dbReference type="PRINTS" id="PR00344">
    <property type="entry name" value="BCTRLSENSOR"/>
</dbReference>
<dbReference type="InterPro" id="IPR050736">
    <property type="entry name" value="Sensor_HK_Regulatory"/>
</dbReference>
<dbReference type="PANTHER" id="PTHR43711">
    <property type="entry name" value="TWO-COMPONENT HISTIDINE KINASE"/>
    <property type="match status" value="1"/>
</dbReference>
<dbReference type="CDD" id="cd00075">
    <property type="entry name" value="HATPase"/>
    <property type="match status" value="1"/>
</dbReference>